<evidence type="ECO:0000313" key="1">
    <source>
        <dbReference type="EMBL" id="CAG8652035.1"/>
    </source>
</evidence>
<name>A0ACA9NJQ6_9GLOM</name>
<dbReference type="Proteomes" id="UP000789702">
    <property type="component" value="Unassembled WGS sequence"/>
</dbReference>
<gene>
    <name evidence="1" type="ORF">DHETER_LOCUS9346</name>
</gene>
<feature type="non-terminal residue" evidence="1">
    <location>
        <position position="170"/>
    </location>
</feature>
<proteinExistence type="predicted"/>
<evidence type="ECO:0000313" key="2">
    <source>
        <dbReference type="Proteomes" id="UP000789702"/>
    </source>
</evidence>
<dbReference type="EMBL" id="CAJVPU010016261">
    <property type="protein sequence ID" value="CAG8652035.1"/>
    <property type="molecule type" value="Genomic_DNA"/>
</dbReference>
<organism evidence="1 2">
    <name type="scientific">Dentiscutata heterogama</name>
    <dbReference type="NCBI Taxonomy" id="1316150"/>
    <lineage>
        <taxon>Eukaryota</taxon>
        <taxon>Fungi</taxon>
        <taxon>Fungi incertae sedis</taxon>
        <taxon>Mucoromycota</taxon>
        <taxon>Glomeromycotina</taxon>
        <taxon>Glomeromycetes</taxon>
        <taxon>Diversisporales</taxon>
        <taxon>Gigasporaceae</taxon>
        <taxon>Dentiscutata</taxon>
    </lineage>
</organism>
<sequence length="170" mass="20106">IWKTIITKRRQRWHQKKYKIKSNNDDIRKNKKLLRRFYKNREDVSERVREETLKGWISTARKIFIMDASENLTTDAVFMNLMKISNPTKPQKDGLCLRKGPKKIQINGKGCCVLKNISLEKPSLERLYSGEKPNIGYDCNDKIIEFGNIKTYQKNCKPKTNYRTSYPLVM</sequence>
<keyword evidence="2" id="KW-1185">Reference proteome</keyword>
<accession>A0ACA9NJQ6</accession>
<comment type="caution">
    <text evidence="1">The sequence shown here is derived from an EMBL/GenBank/DDBJ whole genome shotgun (WGS) entry which is preliminary data.</text>
</comment>
<reference evidence="1" key="1">
    <citation type="submission" date="2021-06" db="EMBL/GenBank/DDBJ databases">
        <authorList>
            <person name="Kallberg Y."/>
            <person name="Tangrot J."/>
            <person name="Rosling A."/>
        </authorList>
    </citation>
    <scope>NUCLEOTIDE SEQUENCE</scope>
    <source>
        <strain evidence="1">IL203A</strain>
    </source>
</reference>
<protein>
    <submittedName>
        <fullName evidence="1">572_t:CDS:1</fullName>
    </submittedName>
</protein>
<feature type="non-terminal residue" evidence="1">
    <location>
        <position position="1"/>
    </location>
</feature>